<feature type="region of interest" description="Disordered" evidence="1">
    <location>
        <begin position="74"/>
        <end position="100"/>
    </location>
</feature>
<dbReference type="RefSeq" id="WP_353723051.1">
    <property type="nucleotide sequence ID" value="NZ_CP159289.1"/>
</dbReference>
<organism evidence="2">
    <name type="scientific">Dyadobacter sp. 676</name>
    <dbReference type="NCBI Taxonomy" id="3088362"/>
    <lineage>
        <taxon>Bacteria</taxon>
        <taxon>Pseudomonadati</taxon>
        <taxon>Bacteroidota</taxon>
        <taxon>Cytophagia</taxon>
        <taxon>Cytophagales</taxon>
        <taxon>Spirosomataceae</taxon>
        <taxon>Dyadobacter</taxon>
    </lineage>
</organism>
<name>A0AAU8FUY3_9BACT</name>
<reference evidence="2" key="1">
    <citation type="submission" date="2024-06" db="EMBL/GenBank/DDBJ databases">
        <title>Sequencing and assembly of the genome of Dyadobacter sp. strain 676, a symbiont of Cyamopsis tetragonoloba.</title>
        <authorList>
            <person name="Guro P."/>
            <person name="Sazanova A."/>
            <person name="Kuznetsova I."/>
            <person name="Belimov A."/>
            <person name="Safronova V."/>
        </authorList>
    </citation>
    <scope>NUCLEOTIDE SEQUENCE</scope>
    <source>
        <strain evidence="2">676</strain>
    </source>
</reference>
<protein>
    <submittedName>
        <fullName evidence="2">Addiction module protein</fullName>
    </submittedName>
</protein>
<proteinExistence type="predicted"/>
<dbReference type="InterPro" id="IPR013406">
    <property type="entry name" value="CHP02574_addiction_mod"/>
</dbReference>
<dbReference type="AlphaFoldDB" id="A0AAU8FUY3"/>
<dbReference type="Pfam" id="PF09720">
    <property type="entry name" value="Unstab_antitox"/>
    <property type="match status" value="1"/>
</dbReference>
<accession>A0AAU8FUY3</accession>
<feature type="compositionally biased region" description="Polar residues" evidence="1">
    <location>
        <begin position="85"/>
        <end position="100"/>
    </location>
</feature>
<dbReference type="EMBL" id="CP159289">
    <property type="protein sequence ID" value="XCH27811.1"/>
    <property type="molecule type" value="Genomic_DNA"/>
</dbReference>
<gene>
    <name evidence="2" type="ORF">ABV298_16025</name>
</gene>
<sequence>MKLRYISDRKGITRGVYIPIADWNALKSKYQDIGKAEECPIPEWHKELLAERLEAYENGLEDVFDLEEAIRGSGTPVRTPIKQRGGNNSSPLLVSSTPNP</sequence>
<evidence type="ECO:0000313" key="2">
    <source>
        <dbReference type="EMBL" id="XCH27811.1"/>
    </source>
</evidence>
<evidence type="ECO:0000256" key="1">
    <source>
        <dbReference type="SAM" id="MobiDB-lite"/>
    </source>
</evidence>